<dbReference type="EMBL" id="GGFJ01014889">
    <property type="protein sequence ID" value="MBW64030.1"/>
    <property type="molecule type" value="Transcribed_RNA"/>
</dbReference>
<reference evidence="2" key="1">
    <citation type="submission" date="2018-01" db="EMBL/GenBank/DDBJ databases">
        <title>An insight into the sialome of Amazonian anophelines.</title>
        <authorList>
            <person name="Ribeiro J.M."/>
            <person name="Scarpassa V."/>
            <person name="Calvo E."/>
        </authorList>
    </citation>
    <scope>NUCLEOTIDE SEQUENCE</scope>
    <source>
        <tissue evidence="2">Salivary glands</tissue>
    </source>
</reference>
<evidence type="ECO:0000256" key="1">
    <source>
        <dbReference type="SAM" id="SignalP"/>
    </source>
</evidence>
<evidence type="ECO:0000313" key="2">
    <source>
        <dbReference type="EMBL" id="MBW64030.1"/>
    </source>
</evidence>
<accession>A0A2M4CFC0</accession>
<sequence>MFLGLGVFCGMDSFFVTLTSISGVVPPSTSSESGRVCRTVAAFWSILVRIFSALPAKSCSHDMVARM</sequence>
<organism evidence="2">
    <name type="scientific">Anopheles marajoara</name>
    <dbReference type="NCBI Taxonomy" id="58244"/>
    <lineage>
        <taxon>Eukaryota</taxon>
        <taxon>Metazoa</taxon>
        <taxon>Ecdysozoa</taxon>
        <taxon>Arthropoda</taxon>
        <taxon>Hexapoda</taxon>
        <taxon>Insecta</taxon>
        <taxon>Pterygota</taxon>
        <taxon>Neoptera</taxon>
        <taxon>Endopterygota</taxon>
        <taxon>Diptera</taxon>
        <taxon>Nematocera</taxon>
        <taxon>Culicoidea</taxon>
        <taxon>Culicidae</taxon>
        <taxon>Anophelinae</taxon>
        <taxon>Anopheles</taxon>
    </lineage>
</organism>
<name>A0A2M4CFC0_9DIPT</name>
<keyword evidence="1" id="KW-0732">Signal</keyword>
<proteinExistence type="predicted"/>
<feature type="chain" id="PRO_5014714433" evidence="1">
    <location>
        <begin position="24"/>
        <end position="67"/>
    </location>
</feature>
<feature type="signal peptide" evidence="1">
    <location>
        <begin position="1"/>
        <end position="23"/>
    </location>
</feature>
<protein>
    <submittedName>
        <fullName evidence="2">Putative secreted protein</fullName>
    </submittedName>
</protein>
<dbReference type="AlphaFoldDB" id="A0A2M4CFC0"/>